<accession>A0A6J5S0L6</accession>
<gene>
    <name evidence="1" type="ORF">UFOVP1351_10</name>
</gene>
<organism evidence="1">
    <name type="scientific">uncultured Caudovirales phage</name>
    <dbReference type="NCBI Taxonomy" id="2100421"/>
    <lineage>
        <taxon>Viruses</taxon>
        <taxon>Duplodnaviria</taxon>
        <taxon>Heunggongvirae</taxon>
        <taxon>Uroviricota</taxon>
        <taxon>Caudoviricetes</taxon>
        <taxon>Peduoviridae</taxon>
        <taxon>Maltschvirus</taxon>
        <taxon>Maltschvirus maltsch</taxon>
    </lineage>
</organism>
<reference evidence="1" key="1">
    <citation type="submission" date="2020-05" db="EMBL/GenBank/DDBJ databases">
        <authorList>
            <person name="Chiriac C."/>
            <person name="Salcher M."/>
            <person name="Ghai R."/>
            <person name="Kavagutti S V."/>
        </authorList>
    </citation>
    <scope>NUCLEOTIDE SEQUENCE</scope>
</reference>
<name>A0A6J5S0L6_9CAUD</name>
<proteinExistence type="predicted"/>
<dbReference type="EMBL" id="LR797306">
    <property type="protein sequence ID" value="CAB4199811.1"/>
    <property type="molecule type" value="Genomic_DNA"/>
</dbReference>
<protein>
    <submittedName>
        <fullName evidence="1">Uncharacterized protein</fullName>
    </submittedName>
</protein>
<evidence type="ECO:0000313" key="1">
    <source>
        <dbReference type="EMBL" id="CAB4199811.1"/>
    </source>
</evidence>
<sequence length="38" mass="4267">MIPAGLTLIEHKGIVVGFEGSYWLMQEYILRLAFEAGL</sequence>